<evidence type="ECO:0000313" key="3">
    <source>
        <dbReference type="EMBL" id="BBH23825.1"/>
    </source>
</evidence>
<dbReference type="GO" id="GO:0005737">
    <property type="term" value="C:cytoplasm"/>
    <property type="evidence" value="ECO:0007669"/>
    <property type="project" value="UniProtKB-SubCell"/>
</dbReference>
<dbReference type="EMBL" id="AP019308">
    <property type="protein sequence ID" value="BBH23825.1"/>
    <property type="molecule type" value="Genomic_DNA"/>
</dbReference>
<keyword evidence="2" id="KW-0963">Cytoplasm</keyword>
<evidence type="ECO:0000256" key="1">
    <source>
        <dbReference type="ARBA" id="ARBA00007768"/>
    </source>
</evidence>
<dbReference type="InterPro" id="IPR005627">
    <property type="entry name" value="CutC-like"/>
</dbReference>
<dbReference type="HAMAP" id="MF_00795">
    <property type="entry name" value="CutC"/>
    <property type="match status" value="1"/>
</dbReference>
<gene>
    <name evidence="2" type="primary">cutC</name>
    <name evidence="3" type="ORF">Back11_51700</name>
</gene>
<dbReference type="PANTHER" id="PTHR12598">
    <property type="entry name" value="COPPER HOMEOSTASIS PROTEIN CUTC"/>
    <property type="match status" value="1"/>
</dbReference>
<accession>A0A3G9J6A5</accession>
<dbReference type="KEGG" id="pbk:Back11_51700"/>
<dbReference type="Pfam" id="PF03932">
    <property type="entry name" value="CutC"/>
    <property type="match status" value="1"/>
</dbReference>
<organism evidence="3 4">
    <name type="scientific">Paenibacillus baekrokdamisoli</name>
    <dbReference type="NCBI Taxonomy" id="1712516"/>
    <lineage>
        <taxon>Bacteria</taxon>
        <taxon>Bacillati</taxon>
        <taxon>Bacillota</taxon>
        <taxon>Bacilli</taxon>
        <taxon>Bacillales</taxon>
        <taxon>Paenibacillaceae</taxon>
        <taxon>Paenibacillus</taxon>
    </lineage>
</organism>
<dbReference type="RefSeq" id="WP_125663596.1">
    <property type="nucleotide sequence ID" value="NZ_AP019308.1"/>
</dbReference>
<comment type="similarity">
    <text evidence="1 2">Belongs to the CutC family.</text>
</comment>
<keyword evidence="4" id="KW-1185">Reference proteome</keyword>
<name>A0A3G9J6A5_9BACL</name>
<dbReference type="PANTHER" id="PTHR12598:SF0">
    <property type="entry name" value="COPPER HOMEOSTASIS PROTEIN CUTC HOMOLOG"/>
    <property type="match status" value="1"/>
</dbReference>
<dbReference type="Gene3D" id="3.20.20.380">
    <property type="entry name" value="Copper homeostasis (CutC) domain"/>
    <property type="match status" value="1"/>
</dbReference>
<protein>
    <recommendedName>
        <fullName evidence="2">PF03932 family protein CutC</fullName>
    </recommendedName>
</protein>
<evidence type="ECO:0000313" key="4">
    <source>
        <dbReference type="Proteomes" id="UP000275368"/>
    </source>
</evidence>
<dbReference type="GO" id="GO:0005507">
    <property type="term" value="F:copper ion binding"/>
    <property type="evidence" value="ECO:0007669"/>
    <property type="project" value="TreeGrafter"/>
</dbReference>
<comment type="caution">
    <text evidence="2">Once thought to be involved in copper homeostasis, experiments in E.coli have shown this is not the case.</text>
</comment>
<dbReference type="SUPFAM" id="SSF110395">
    <property type="entry name" value="CutC-like"/>
    <property type="match status" value="1"/>
</dbReference>
<dbReference type="InterPro" id="IPR036822">
    <property type="entry name" value="CutC-like_dom_sf"/>
</dbReference>
<comment type="subcellular location">
    <subcellularLocation>
        <location evidence="2">Cytoplasm</location>
    </subcellularLocation>
</comment>
<sequence>MLLEVIATNLADAVAADQNGADRIELVTGMLEGGLTPSVGLIERAVGAVSIPINVMVRPHSLSFQYDRFDLQTMIADIRAIRKTGARGIVIGALTKDGRVDTNLLQTLLNEAGDLDVTFHRAFDEARDLQEALETLSGFRQISRILTSGGLAPAPQAVDGIRELSLNASKTHLKILAGHGLKIEGLGGFIQATGVSEVHFGSAVRKDGHVLKPIDPYRMTAVRAVFSDCK</sequence>
<dbReference type="AlphaFoldDB" id="A0A3G9J6A5"/>
<dbReference type="Proteomes" id="UP000275368">
    <property type="component" value="Chromosome"/>
</dbReference>
<dbReference type="OrthoDB" id="9815677at2"/>
<proteinExistence type="inferred from homology"/>
<reference evidence="3 4" key="1">
    <citation type="submission" date="2018-11" db="EMBL/GenBank/DDBJ databases">
        <title>Complete genome sequence of Paenibacillus baekrokdamisoli strain KCTC 33723.</title>
        <authorList>
            <person name="Kang S.W."/>
            <person name="Lee K.C."/>
            <person name="Kim K.K."/>
            <person name="Kim J.S."/>
            <person name="Kim D.S."/>
            <person name="Ko S.H."/>
            <person name="Yang S.H."/>
            <person name="Lee J.S."/>
        </authorList>
    </citation>
    <scope>NUCLEOTIDE SEQUENCE [LARGE SCALE GENOMIC DNA]</scope>
    <source>
        <strain evidence="3 4">KCTC 33723</strain>
    </source>
</reference>
<evidence type="ECO:0000256" key="2">
    <source>
        <dbReference type="HAMAP-Rule" id="MF_00795"/>
    </source>
</evidence>